<evidence type="ECO:0000256" key="22">
    <source>
        <dbReference type="SAM" id="Phobius"/>
    </source>
</evidence>
<reference evidence="24" key="1">
    <citation type="submission" date="2025-08" db="UniProtKB">
        <authorList>
            <consortium name="RefSeq"/>
        </authorList>
    </citation>
    <scope>IDENTIFICATION</scope>
    <source>
        <tissue evidence="24">Spleen</tissue>
    </source>
</reference>
<comment type="catalytic activity">
    <reaction evidence="15">
        <text>D-glucose(out) + Na(+)(out) = D-glucose(in) + Na(+)(in)</text>
        <dbReference type="Rhea" id="RHEA:70571"/>
        <dbReference type="ChEBI" id="CHEBI:4167"/>
        <dbReference type="ChEBI" id="CHEBI:29101"/>
    </reaction>
    <physiologicalReaction direction="left-to-right" evidence="15">
        <dbReference type="Rhea" id="RHEA:70572"/>
    </physiologicalReaction>
</comment>
<evidence type="ECO:0000256" key="8">
    <source>
        <dbReference type="ARBA" id="ARBA00022989"/>
    </source>
</evidence>
<feature type="transmembrane region" description="Helical" evidence="22">
    <location>
        <begin position="313"/>
        <end position="334"/>
    </location>
</feature>
<keyword evidence="6" id="KW-0479">Metal-binding</keyword>
<dbReference type="InterPro" id="IPR018212">
    <property type="entry name" value="Na/solute_symporter_CS"/>
</dbReference>
<dbReference type="InterPro" id="IPR038377">
    <property type="entry name" value="Na/Glc_symporter_sf"/>
</dbReference>
<dbReference type="InterPro" id="IPR001734">
    <property type="entry name" value="Na/solute_symporter"/>
</dbReference>
<comment type="similarity">
    <text evidence="2 21">Belongs to the sodium:solute symporter (SSF) (TC 2.A.21) family.</text>
</comment>
<dbReference type="Proteomes" id="UP000504623">
    <property type="component" value="Unplaced"/>
</dbReference>
<gene>
    <name evidence="24" type="primary">SLC5A2</name>
</gene>
<evidence type="ECO:0000256" key="15">
    <source>
        <dbReference type="ARBA" id="ARBA00050129"/>
    </source>
</evidence>
<evidence type="ECO:0000256" key="7">
    <source>
        <dbReference type="ARBA" id="ARBA00022847"/>
    </source>
</evidence>
<dbReference type="OrthoDB" id="6132759at2759"/>
<dbReference type="CTD" id="6524"/>
<keyword evidence="3" id="KW-0813">Transport</keyword>
<comment type="function">
    <text evidence="16">Electrogenic Na(+)-coupled sugar symporter that actively transports D-glucose at the plasma membrane, with a Na(+) to sugar coupling ratio of 1:1. Transporter activity is driven by a transmembrane Na(+) electrochemical gradient set by the Na(+)/K(+) pump. Unlike SLC5A1/SGLT1, requires the auxiliary protein PDZK1IP1/MAP17 for full transporter activity. Has a primary role in D-glucose reabsorption from glomerular filtrate across the brush border of the early proximal tubules of the kidney.</text>
</comment>
<dbReference type="GO" id="GO:1904659">
    <property type="term" value="P:D-glucose transmembrane transport"/>
    <property type="evidence" value="ECO:0007669"/>
    <property type="project" value="UniProtKB-ARBA"/>
</dbReference>
<dbReference type="GO" id="GO:0005412">
    <property type="term" value="F:D-glucose:sodium symporter activity"/>
    <property type="evidence" value="ECO:0007669"/>
    <property type="project" value="TreeGrafter"/>
</dbReference>
<evidence type="ECO:0000256" key="1">
    <source>
        <dbReference type="ARBA" id="ARBA00004424"/>
    </source>
</evidence>
<evidence type="ECO:0000256" key="13">
    <source>
        <dbReference type="ARBA" id="ARBA00023180"/>
    </source>
</evidence>
<evidence type="ECO:0000256" key="10">
    <source>
        <dbReference type="ARBA" id="ARBA00023065"/>
    </source>
</evidence>
<keyword evidence="8 22" id="KW-1133">Transmembrane helix</keyword>
<dbReference type="GO" id="GO:0046872">
    <property type="term" value="F:metal ion binding"/>
    <property type="evidence" value="ECO:0007669"/>
    <property type="project" value="UniProtKB-KW"/>
</dbReference>
<feature type="transmembrane region" description="Helical" evidence="22">
    <location>
        <begin position="422"/>
        <end position="443"/>
    </location>
</feature>
<feature type="transmembrane region" description="Helical" evidence="22">
    <location>
        <begin position="381"/>
        <end position="401"/>
    </location>
</feature>
<keyword evidence="11 22" id="KW-0472">Membrane</keyword>
<feature type="transmembrane region" description="Helical" evidence="22">
    <location>
        <begin position="679"/>
        <end position="698"/>
    </location>
</feature>
<evidence type="ECO:0000256" key="14">
    <source>
        <dbReference type="ARBA" id="ARBA00023201"/>
    </source>
</evidence>
<keyword evidence="13" id="KW-0325">Glycoprotein</keyword>
<dbReference type="FunFam" id="1.20.1730.10:FF:000010">
    <property type="entry name" value="Solute carrier family 5 member 2"/>
    <property type="match status" value="1"/>
</dbReference>
<evidence type="ECO:0000256" key="16">
    <source>
        <dbReference type="ARBA" id="ARBA00059702"/>
    </source>
</evidence>
<feature type="transmembrane region" description="Helical" evidence="22">
    <location>
        <begin position="138"/>
        <end position="157"/>
    </location>
</feature>
<dbReference type="Pfam" id="PF00474">
    <property type="entry name" value="SSF"/>
    <property type="match status" value="1"/>
</dbReference>
<feature type="transmembrane region" description="Helical" evidence="22">
    <location>
        <begin position="202"/>
        <end position="220"/>
    </location>
</feature>
<dbReference type="PROSITE" id="PS00457">
    <property type="entry name" value="NA_SOLUT_SYMP_2"/>
    <property type="match status" value="1"/>
</dbReference>
<organism evidence="23 24">
    <name type="scientific">Chrysochloris asiatica</name>
    <name type="common">Cape golden mole</name>
    <dbReference type="NCBI Taxonomy" id="185453"/>
    <lineage>
        <taxon>Eukaryota</taxon>
        <taxon>Metazoa</taxon>
        <taxon>Chordata</taxon>
        <taxon>Craniata</taxon>
        <taxon>Vertebrata</taxon>
        <taxon>Euteleostomi</taxon>
        <taxon>Mammalia</taxon>
        <taxon>Eutheria</taxon>
        <taxon>Afrotheria</taxon>
        <taxon>Chrysochloridae</taxon>
        <taxon>Chrysochlorinae</taxon>
        <taxon>Chrysochloris</taxon>
    </lineage>
</organism>
<evidence type="ECO:0000256" key="17">
    <source>
        <dbReference type="ARBA" id="ARBA00063331"/>
    </source>
</evidence>
<dbReference type="NCBIfam" id="TIGR00813">
    <property type="entry name" value="sss"/>
    <property type="match status" value="1"/>
</dbReference>
<dbReference type="GO" id="GO:0016324">
    <property type="term" value="C:apical plasma membrane"/>
    <property type="evidence" value="ECO:0007669"/>
    <property type="project" value="UniProtKB-SubCell"/>
</dbReference>
<evidence type="ECO:0000256" key="20">
    <source>
        <dbReference type="ARBA" id="ARBA00081561"/>
    </source>
</evidence>
<feature type="transmembrane region" description="Helical" evidence="22">
    <location>
        <begin position="526"/>
        <end position="549"/>
    </location>
</feature>
<evidence type="ECO:0000256" key="4">
    <source>
        <dbReference type="ARBA" id="ARBA00022475"/>
    </source>
</evidence>
<sequence length="699" mass="75685">MEALTEAGSAPGLGNQRALIDNPADILVIAAYFLLVIGVGLWSMCKTNRGTVGGYFLAGRSMVWWPVGASLFASNIGSGHFVGLAGTGAASGLAVAGFEWNALFVVLLLGWLFAPVYLTAGVITMPQYLRKRFGGQRIRLYLSVLSLFLYIFTKISVDMFSGAVFIQQALGWNIYASVIALLGITMIYTVTGGLAALMYTDTVQTFVILGGALILMGYAFHEVGGYSGLFDKYLGAVTSLTVSEDPALGNISSSCYRPRPDSYHLLRDPVTGDLPWPALLLGLTIVSGWYWCSDQVIVQRCLAGKNLTHIKAGCILCGYLKLMPMFLMVMPGMISRILYPDEVACVVPEVCKRVCGTEVGCSNIAYPRLVVKLMPNGLRGLMLAVMLAALMSSLASIFNSSSTLFTMDIYTRLRPGASDRELLLIGRLWVVFIVAVSVAWLPVVQAAQGGQLFDYIQAVSSYLAPPVSAVFVLALFVPRVNEKGAFWGLIGGLLMGLARLIPEFSFGSGSCVRPSMCPALICGVHYLYFAMVLFFCSGLLTLVVSLCTAPIPRKHLHRLVFSLRHSKEEREDLDVAEELEGPSLPPIQNGCPEHAVDMEGEACPGWRAGEDALFMLTAPSQLLSEPQPPAPGLFRQCLFWFCGMSRSGAGSPPPPTQEEAAEAARQLEDISEDPRWARVVNLNALLMMAVATFLWGFYA</sequence>
<evidence type="ECO:0000256" key="12">
    <source>
        <dbReference type="ARBA" id="ARBA00023157"/>
    </source>
</evidence>
<evidence type="ECO:0000256" key="6">
    <source>
        <dbReference type="ARBA" id="ARBA00022723"/>
    </source>
</evidence>
<evidence type="ECO:0000256" key="9">
    <source>
        <dbReference type="ARBA" id="ARBA00023053"/>
    </source>
</evidence>
<keyword evidence="9" id="KW-0915">Sodium</keyword>
<keyword evidence="14" id="KW-0739">Sodium transport</keyword>
<keyword evidence="23" id="KW-1185">Reference proteome</keyword>
<feature type="transmembrane region" description="Helical" evidence="22">
    <location>
        <begin position="484"/>
        <end position="506"/>
    </location>
</feature>
<dbReference type="PROSITE" id="PS00456">
    <property type="entry name" value="NA_SOLUT_SYMP_1"/>
    <property type="match status" value="1"/>
</dbReference>
<dbReference type="AlphaFoldDB" id="A0A9B0U1X9"/>
<dbReference type="PROSITE" id="PS50283">
    <property type="entry name" value="NA_SOLUT_SYMP_3"/>
    <property type="match status" value="1"/>
</dbReference>
<feature type="transmembrane region" description="Helical" evidence="22">
    <location>
        <begin position="455"/>
        <end position="477"/>
    </location>
</feature>
<keyword evidence="4" id="KW-1003">Cell membrane</keyword>
<comment type="subunit">
    <text evidence="17">Forms a heterodimer (via TM13) with PDZK1IP1 (via N-terminal transmembrane helix); this interaction enhances SLC5A2 transporter activity.</text>
</comment>
<evidence type="ECO:0000313" key="24">
    <source>
        <dbReference type="RefSeq" id="XP_006872000.1"/>
    </source>
</evidence>
<evidence type="ECO:0000256" key="19">
    <source>
        <dbReference type="ARBA" id="ARBA00078596"/>
    </source>
</evidence>
<dbReference type="Gene3D" id="1.20.1730.10">
    <property type="entry name" value="Sodium/glucose cotransporter"/>
    <property type="match status" value="1"/>
</dbReference>
<dbReference type="PANTHER" id="PTHR11819">
    <property type="entry name" value="SOLUTE CARRIER FAMILY 5"/>
    <property type="match status" value="1"/>
</dbReference>
<evidence type="ECO:0000256" key="18">
    <source>
        <dbReference type="ARBA" id="ARBA00072719"/>
    </source>
</evidence>
<keyword evidence="10" id="KW-0406">Ion transport</keyword>
<evidence type="ECO:0000313" key="23">
    <source>
        <dbReference type="Proteomes" id="UP000504623"/>
    </source>
</evidence>
<comment type="subcellular location">
    <subcellularLocation>
        <location evidence="1">Apical cell membrane</location>
        <topology evidence="1">Multi-pass membrane protein</topology>
    </subcellularLocation>
</comment>
<evidence type="ECO:0000256" key="5">
    <source>
        <dbReference type="ARBA" id="ARBA00022692"/>
    </source>
</evidence>
<dbReference type="RefSeq" id="XP_006872000.1">
    <property type="nucleotide sequence ID" value="XM_006871938.1"/>
</dbReference>
<keyword evidence="5 22" id="KW-0812">Transmembrane</keyword>
<keyword evidence="7" id="KW-0769">Symport</keyword>
<accession>A0A9B0U1X9</accession>
<feature type="transmembrane region" description="Helical" evidence="22">
    <location>
        <begin position="24"/>
        <end position="42"/>
    </location>
</feature>
<feature type="transmembrane region" description="Helical" evidence="22">
    <location>
        <begin position="63"/>
        <end position="82"/>
    </location>
</feature>
<protein>
    <recommendedName>
        <fullName evidence="18">Sodium/glucose cotransporter 2</fullName>
    </recommendedName>
    <alternativeName>
        <fullName evidence="20">Low affinity sodium-glucose cotransporter</fullName>
    </alternativeName>
    <alternativeName>
        <fullName evidence="19">Solute carrier family 5 member 2</fullName>
    </alternativeName>
</protein>
<evidence type="ECO:0000256" key="3">
    <source>
        <dbReference type="ARBA" id="ARBA00022448"/>
    </source>
</evidence>
<keyword evidence="12" id="KW-1015">Disulfide bond</keyword>
<dbReference type="PANTHER" id="PTHR11819:SF145">
    <property type="entry name" value="SODIUM_GLUCOSE COTRANSPORTER 2"/>
    <property type="match status" value="1"/>
</dbReference>
<evidence type="ECO:0000256" key="11">
    <source>
        <dbReference type="ARBA" id="ARBA00023136"/>
    </source>
</evidence>
<feature type="transmembrane region" description="Helical" evidence="22">
    <location>
        <begin position="169"/>
        <end position="190"/>
    </location>
</feature>
<feature type="transmembrane region" description="Helical" evidence="22">
    <location>
        <begin position="102"/>
        <end position="126"/>
    </location>
</feature>
<evidence type="ECO:0000256" key="2">
    <source>
        <dbReference type="ARBA" id="ARBA00006434"/>
    </source>
</evidence>
<name>A0A9B0U1X9_CHRAS</name>
<feature type="transmembrane region" description="Helical" evidence="22">
    <location>
        <begin position="274"/>
        <end position="292"/>
    </location>
</feature>
<dbReference type="GeneID" id="102820951"/>
<evidence type="ECO:0000256" key="21">
    <source>
        <dbReference type="RuleBase" id="RU362091"/>
    </source>
</evidence>
<proteinExistence type="inferred from homology"/>